<sequence length="242" mass="27257">MTEKRNPRTPGTKRQTPIPNRAKSCGDLTLISQTCFVAASDLSMELDLAYNKYLQAIAMKDLVTKASKKYEEVIDDQLADKCNMLRRVLDHQRTLEGEIMKAELDLELNKLMSKLQNATAQFNESVSDNNVSENIDTYNQFAEEVSNRIDLVNVKSLETPTDHDNFISMVSSNAGAAEKLKEEIKHASLVQQLCAEKEKFLHLSCALVTKQKMLSEVLNEIDLLLLKDISDKFATNNDGQIE</sequence>
<protein>
    <submittedName>
        <fullName evidence="2">Uncharacterized protein</fullName>
    </submittedName>
</protein>
<feature type="region of interest" description="Disordered" evidence="1">
    <location>
        <begin position="1"/>
        <end position="21"/>
    </location>
</feature>
<gene>
    <name evidence="2" type="ORF">RI129_006905</name>
</gene>
<name>A0AAN7V701_9COLE</name>
<dbReference type="Proteomes" id="UP001329430">
    <property type="component" value="Chromosome 5"/>
</dbReference>
<reference evidence="2 3" key="1">
    <citation type="journal article" date="2024" name="Insects">
        <title>An Improved Chromosome-Level Genome Assembly of the Firefly Pyrocoelia pectoralis.</title>
        <authorList>
            <person name="Fu X."/>
            <person name="Meyer-Rochow V.B."/>
            <person name="Ballantyne L."/>
            <person name="Zhu X."/>
        </authorList>
    </citation>
    <scope>NUCLEOTIDE SEQUENCE [LARGE SCALE GENOMIC DNA]</scope>
    <source>
        <strain evidence="2">XCY_ONT2</strain>
    </source>
</reference>
<proteinExistence type="predicted"/>
<dbReference type="EMBL" id="JAVRBK010000005">
    <property type="protein sequence ID" value="KAK5643060.1"/>
    <property type="molecule type" value="Genomic_DNA"/>
</dbReference>
<accession>A0AAN7V701</accession>
<keyword evidence="3" id="KW-1185">Reference proteome</keyword>
<evidence type="ECO:0000313" key="2">
    <source>
        <dbReference type="EMBL" id="KAK5643060.1"/>
    </source>
</evidence>
<dbReference type="AlphaFoldDB" id="A0AAN7V701"/>
<comment type="caution">
    <text evidence="2">The sequence shown here is derived from an EMBL/GenBank/DDBJ whole genome shotgun (WGS) entry which is preliminary data.</text>
</comment>
<evidence type="ECO:0000256" key="1">
    <source>
        <dbReference type="SAM" id="MobiDB-lite"/>
    </source>
</evidence>
<evidence type="ECO:0000313" key="3">
    <source>
        <dbReference type="Proteomes" id="UP001329430"/>
    </source>
</evidence>
<organism evidence="2 3">
    <name type="scientific">Pyrocoelia pectoralis</name>
    <dbReference type="NCBI Taxonomy" id="417401"/>
    <lineage>
        <taxon>Eukaryota</taxon>
        <taxon>Metazoa</taxon>
        <taxon>Ecdysozoa</taxon>
        <taxon>Arthropoda</taxon>
        <taxon>Hexapoda</taxon>
        <taxon>Insecta</taxon>
        <taxon>Pterygota</taxon>
        <taxon>Neoptera</taxon>
        <taxon>Endopterygota</taxon>
        <taxon>Coleoptera</taxon>
        <taxon>Polyphaga</taxon>
        <taxon>Elateriformia</taxon>
        <taxon>Elateroidea</taxon>
        <taxon>Lampyridae</taxon>
        <taxon>Lampyrinae</taxon>
        <taxon>Pyrocoelia</taxon>
    </lineage>
</organism>